<keyword evidence="2" id="KW-1185">Reference proteome</keyword>
<proteinExistence type="predicted"/>
<dbReference type="RefSeq" id="WP_109792554.1">
    <property type="nucleotide sequence ID" value="NZ_PHIG01000011.1"/>
</dbReference>
<comment type="caution">
    <text evidence="1">The sequence shown here is derived from an EMBL/GenBank/DDBJ whole genome shotgun (WGS) entry which is preliminary data.</text>
</comment>
<gene>
    <name evidence="1" type="ORF">CVT23_03690</name>
</gene>
<evidence type="ECO:0000313" key="1">
    <source>
        <dbReference type="EMBL" id="PJK30977.1"/>
    </source>
</evidence>
<dbReference type="AlphaFoldDB" id="A0A2M9G5I0"/>
<organism evidence="1 2">
    <name type="scientific">Minwuia thermotolerans</name>
    <dbReference type="NCBI Taxonomy" id="2056226"/>
    <lineage>
        <taxon>Bacteria</taxon>
        <taxon>Pseudomonadati</taxon>
        <taxon>Pseudomonadota</taxon>
        <taxon>Alphaproteobacteria</taxon>
        <taxon>Minwuiales</taxon>
        <taxon>Minwuiaceae</taxon>
        <taxon>Minwuia</taxon>
    </lineage>
</organism>
<dbReference type="EMBL" id="PHIG01000011">
    <property type="protein sequence ID" value="PJK30977.1"/>
    <property type="molecule type" value="Genomic_DNA"/>
</dbReference>
<accession>A0A2M9G5I0</accession>
<evidence type="ECO:0000313" key="2">
    <source>
        <dbReference type="Proteomes" id="UP000229498"/>
    </source>
</evidence>
<name>A0A2M9G5I0_9PROT</name>
<reference evidence="1 2" key="1">
    <citation type="submission" date="2017-11" db="EMBL/GenBank/DDBJ databases">
        <title>Draft genome sequence of Rhizobiales bacterium SY3-13.</title>
        <authorList>
            <person name="Sun C."/>
        </authorList>
    </citation>
    <scope>NUCLEOTIDE SEQUENCE [LARGE SCALE GENOMIC DNA]</scope>
    <source>
        <strain evidence="1 2">SY3-13</strain>
    </source>
</reference>
<dbReference type="Proteomes" id="UP000229498">
    <property type="component" value="Unassembled WGS sequence"/>
</dbReference>
<sequence length="290" mass="31992">MTADDRKRGGEDEQAVVAGLCDAFRRGYAALASENERLRQQVERQAQLLAGYSVRERNHRRLVEDQHHLLTAARDGGVEGTLLRIPVREAMDLPPAASAPAPEPAPAVAEPRRGLWNWMRRGAPTDTVPAAETGGTAGDEAASRAAAIFDRIRRPSALSYRPSPGLAAFSLPRGELRTIAFNLIETPEDQIDGLAEEIGEAVAINRRFAPLIVTTSRSELGALRRRRLTYESLPPFGPAISRLTGLEDRRFYYDLRFRYLIRKWRAISVVNMSPVYAYGGEDQSAGSPDS</sequence>
<protein>
    <submittedName>
        <fullName evidence="1">Uncharacterized protein</fullName>
    </submittedName>
</protein>